<dbReference type="SMART" id="SM00471">
    <property type="entry name" value="HDc"/>
    <property type="match status" value="1"/>
</dbReference>
<evidence type="ECO:0000256" key="6">
    <source>
        <dbReference type="PIRSR" id="PIRSR623088-2"/>
    </source>
</evidence>
<feature type="binding site" evidence="7">
    <location>
        <position position="75"/>
    </location>
    <ligand>
        <name>Zn(2+)</name>
        <dbReference type="ChEBI" id="CHEBI:29105"/>
        <label>1</label>
    </ligand>
</feature>
<evidence type="ECO:0000256" key="1">
    <source>
        <dbReference type="ARBA" id="ARBA00001968"/>
    </source>
</evidence>
<evidence type="ECO:0000256" key="7">
    <source>
        <dbReference type="PIRSR" id="PIRSR623088-3"/>
    </source>
</evidence>
<name>A0A0N5AZP7_9BILA</name>
<dbReference type="WBParaSite" id="SMUV_0001047401-mRNA-1">
    <property type="protein sequence ID" value="SMUV_0001047401-mRNA-1"/>
    <property type="gene ID" value="SMUV_0001047401"/>
</dbReference>
<protein>
    <submittedName>
        <fullName evidence="10">3',5'-cyclic-nucleotide phosphodiesterase</fullName>
    </submittedName>
</protein>
<evidence type="ECO:0000313" key="9">
    <source>
        <dbReference type="Proteomes" id="UP000046393"/>
    </source>
</evidence>
<dbReference type="PROSITE" id="PS00126">
    <property type="entry name" value="PDEASE_I_1"/>
    <property type="match status" value="1"/>
</dbReference>
<feature type="active site" description="Proton donor" evidence="5">
    <location>
        <position position="35"/>
    </location>
</feature>
<evidence type="ECO:0000256" key="3">
    <source>
        <dbReference type="ARBA" id="ARBA00022723"/>
    </source>
</evidence>
<keyword evidence="9" id="KW-1185">Reference proteome</keyword>
<dbReference type="GO" id="GO:0046872">
    <property type="term" value="F:metal ion binding"/>
    <property type="evidence" value="ECO:0007669"/>
    <property type="project" value="UniProtKB-KW"/>
</dbReference>
<accession>A0A0N5AZP7</accession>
<feature type="binding site" evidence="7">
    <location>
        <position position="76"/>
    </location>
    <ligand>
        <name>Zn(2+)</name>
        <dbReference type="ChEBI" id="CHEBI:29105"/>
        <label>1</label>
    </ligand>
</feature>
<feature type="domain" description="PDEase" evidence="8">
    <location>
        <begin position="1"/>
        <end position="274"/>
    </location>
</feature>
<dbReference type="InterPro" id="IPR023088">
    <property type="entry name" value="PDEase"/>
</dbReference>
<dbReference type="CDD" id="cd00077">
    <property type="entry name" value="HDc"/>
    <property type="match status" value="1"/>
</dbReference>
<dbReference type="PRINTS" id="PR00387">
    <property type="entry name" value="PDIESTERASE1"/>
</dbReference>
<reference evidence="10" key="1">
    <citation type="submission" date="2017-02" db="UniProtKB">
        <authorList>
            <consortium name="WormBaseParasite"/>
        </authorList>
    </citation>
    <scope>IDENTIFICATION</scope>
</reference>
<dbReference type="InterPro" id="IPR036971">
    <property type="entry name" value="PDEase_catalytic_dom_sf"/>
</dbReference>
<dbReference type="GO" id="GO:0007165">
    <property type="term" value="P:signal transduction"/>
    <property type="evidence" value="ECO:0007669"/>
    <property type="project" value="InterPro"/>
</dbReference>
<feature type="binding site" evidence="6">
    <location>
        <position position="179"/>
    </location>
    <ligand>
        <name>AMP</name>
        <dbReference type="ChEBI" id="CHEBI:456215"/>
    </ligand>
</feature>
<evidence type="ECO:0000256" key="5">
    <source>
        <dbReference type="PIRSR" id="PIRSR623088-1"/>
    </source>
</evidence>
<dbReference type="InterPro" id="IPR023174">
    <property type="entry name" value="PDEase_CS"/>
</dbReference>
<evidence type="ECO:0000259" key="8">
    <source>
        <dbReference type="PROSITE" id="PS51845"/>
    </source>
</evidence>
<keyword evidence="4" id="KW-0378">Hydrolase</keyword>
<dbReference type="SUPFAM" id="SSF109604">
    <property type="entry name" value="HD-domain/PDEase-like"/>
    <property type="match status" value="1"/>
</dbReference>
<proteinExistence type="inferred from homology"/>
<keyword evidence="3 7" id="KW-0479">Metal-binding</keyword>
<dbReference type="GO" id="GO:0004114">
    <property type="term" value="F:3',5'-cyclic-nucleotide phosphodiesterase activity"/>
    <property type="evidence" value="ECO:0007669"/>
    <property type="project" value="InterPro"/>
</dbReference>
<feature type="binding site" evidence="7">
    <location>
        <position position="179"/>
    </location>
    <ligand>
        <name>Zn(2+)</name>
        <dbReference type="ChEBI" id="CHEBI:29105"/>
        <label>1</label>
    </ligand>
</feature>
<evidence type="ECO:0000256" key="2">
    <source>
        <dbReference type="ARBA" id="ARBA00007648"/>
    </source>
</evidence>
<comment type="cofactor">
    <cofactor evidence="1">
        <name>a divalent metal cation</name>
        <dbReference type="ChEBI" id="CHEBI:60240"/>
    </cofactor>
</comment>
<dbReference type="PROSITE" id="PS51845">
    <property type="entry name" value="PDEASE_I_2"/>
    <property type="match status" value="1"/>
</dbReference>
<feature type="binding site" evidence="6">
    <location>
        <position position="231"/>
    </location>
    <ligand>
        <name>AMP</name>
        <dbReference type="ChEBI" id="CHEBI:456215"/>
    </ligand>
</feature>
<dbReference type="PANTHER" id="PTHR11347">
    <property type="entry name" value="CYCLIC NUCLEOTIDE PHOSPHODIESTERASE"/>
    <property type="match status" value="1"/>
</dbReference>
<evidence type="ECO:0000256" key="4">
    <source>
        <dbReference type="ARBA" id="ARBA00022801"/>
    </source>
</evidence>
<feature type="binding site" evidence="6">
    <location>
        <position position="76"/>
    </location>
    <ligand>
        <name>AMP</name>
        <dbReference type="ChEBI" id="CHEBI:456215"/>
    </ligand>
</feature>
<feature type="binding site" evidence="7">
    <location>
        <position position="39"/>
    </location>
    <ligand>
        <name>Zn(2+)</name>
        <dbReference type="ChEBI" id="CHEBI:29105"/>
        <label>1</label>
    </ligand>
</feature>
<feature type="binding site" evidence="7">
    <location>
        <position position="76"/>
    </location>
    <ligand>
        <name>Zn(2+)</name>
        <dbReference type="ChEBI" id="CHEBI:29105"/>
        <label>2</label>
    </ligand>
</feature>
<dbReference type="Gene3D" id="1.10.1300.10">
    <property type="entry name" value="3'5'-cyclic nucleotide phosphodiesterase, catalytic domain"/>
    <property type="match status" value="1"/>
</dbReference>
<dbReference type="InterPro" id="IPR003607">
    <property type="entry name" value="HD/PDEase_dom"/>
</dbReference>
<dbReference type="InterPro" id="IPR002073">
    <property type="entry name" value="PDEase_catalytic_dom"/>
</dbReference>
<sequence>MFKELGFIDKYKIGVTTLTRFLLLVSRGYRDVPYHNWSHAFAVSHFSYLLLRTRSVQEKLTDLERLALLVGSFCHDIDHRGTSNKFQSDLNTRLSRMFQSKGSIMERHHLNQTQLILKRQELNILNGLNEEANDIIIATDIAVHLKKTEQINKMISEGFNKDLWEHRYLLKGLCMTAADLSDQAKDFHNSKSIAATIYREFFAQGDLEQHVFKAVPAITMDRERANLPEVQLNFLDGIGIPTYKNLAALIPEVQETYEAICLNRKCWAKLGEILSRDGLIVKDVDYLSDNSLEERALKELEGGCSDS</sequence>
<comment type="similarity">
    <text evidence="2">Belongs to the cyclic nucleotide phosphodiesterase family.</text>
</comment>
<organism evidence="9 10">
    <name type="scientific">Syphacia muris</name>
    <dbReference type="NCBI Taxonomy" id="451379"/>
    <lineage>
        <taxon>Eukaryota</taxon>
        <taxon>Metazoa</taxon>
        <taxon>Ecdysozoa</taxon>
        <taxon>Nematoda</taxon>
        <taxon>Chromadorea</taxon>
        <taxon>Rhabditida</taxon>
        <taxon>Spirurina</taxon>
        <taxon>Oxyuridomorpha</taxon>
        <taxon>Oxyuroidea</taxon>
        <taxon>Oxyuridae</taxon>
        <taxon>Syphacia</taxon>
    </lineage>
</organism>
<dbReference type="STRING" id="451379.A0A0N5AZP7"/>
<evidence type="ECO:0000313" key="10">
    <source>
        <dbReference type="WBParaSite" id="SMUV_0001047401-mRNA-1"/>
    </source>
</evidence>
<feature type="binding site" evidence="6">
    <location>
        <begin position="35"/>
        <end position="39"/>
    </location>
    <ligand>
        <name>AMP</name>
        <dbReference type="ChEBI" id="CHEBI:456215"/>
    </ligand>
</feature>
<dbReference type="AlphaFoldDB" id="A0A0N5AZP7"/>
<dbReference type="Proteomes" id="UP000046393">
    <property type="component" value="Unplaced"/>
</dbReference>
<dbReference type="Pfam" id="PF00233">
    <property type="entry name" value="PDEase_I"/>
    <property type="match status" value="1"/>
</dbReference>